<evidence type="ECO:0008006" key="4">
    <source>
        <dbReference type="Google" id="ProtNLM"/>
    </source>
</evidence>
<feature type="chain" id="PRO_5018286423" description="DNase1 protein" evidence="1">
    <location>
        <begin position="24"/>
        <end position="129"/>
    </location>
</feature>
<proteinExistence type="predicted"/>
<name>A0A3N4IJE9_ASCIM</name>
<reference evidence="2 3" key="1">
    <citation type="journal article" date="2018" name="Nat. Ecol. Evol.">
        <title>Pezizomycetes genomes reveal the molecular basis of ectomycorrhizal truffle lifestyle.</title>
        <authorList>
            <person name="Murat C."/>
            <person name="Payen T."/>
            <person name="Noel B."/>
            <person name="Kuo A."/>
            <person name="Morin E."/>
            <person name="Chen J."/>
            <person name="Kohler A."/>
            <person name="Krizsan K."/>
            <person name="Balestrini R."/>
            <person name="Da Silva C."/>
            <person name="Montanini B."/>
            <person name="Hainaut M."/>
            <person name="Levati E."/>
            <person name="Barry K.W."/>
            <person name="Belfiori B."/>
            <person name="Cichocki N."/>
            <person name="Clum A."/>
            <person name="Dockter R.B."/>
            <person name="Fauchery L."/>
            <person name="Guy J."/>
            <person name="Iotti M."/>
            <person name="Le Tacon F."/>
            <person name="Lindquist E.A."/>
            <person name="Lipzen A."/>
            <person name="Malagnac F."/>
            <person name="Mello A."/>
            <person name="Molinier V."/>
            <person name="Miyauchi S."/>
            <person name="Poulain J."/>
            <person name="Riccioni C."/>
            <person name="Rubini A."/>
            <person name="Sitrit Y."/>
            <person name="Splivallo R."/>
            <person name="Traeger S."/>
            <person name="Wang M."/>
            <person name="Zifcakova L."/>
            <person name="Wipf D."/>
            <person name="Zambonelli A."/>
            <person name="Paolocci F."/>
            <person name="Nowrousian M."/>
            <person name="Ottonello S."/>
            <person name="Baldrian P."/>
            <person name="Spatafora J.W."/>
            <person name="Henrissat B."/>
            <person name="Nagy L.G."/>
            <person name="Aury J.M."/>
            <person name="Wincker P."/>
            <person name="Grigoriev I.V."/>
            <person name="Bonfante P."/>
            <person name="Martin F.M."/>
        </authorList>
    </citation>
    <scope>NUCLEOTIDE SEQUENCE [LARGE SCALE GENOMIC DNA]</scope>
    <source>
        <strain evidence="2 3">RN42</strain>
    </source>
</reference>
<evidence type="ECO:0000313" key="2">
    <source>
        <dbReference type="EMBL" id="RPA86272.1"/>
    </source>
</evidence>
<protein>
    <recommendedName>
        <fullName evidence="4">DNase1 protein</fullName>
    </recommendedName>
</protein>
<dbReference type="EMBL" id="ML119650">
    <property type="protein sequence ID" value="RPA86272.1"/>
    <property type="molecule type" value="Genomic_DNA"/>
</dbReference>
<feature type="signal peptide" evidence="1">
    <location>
        <begin position="1"/>
        <end position="23"/>
    </location>
</feature>
<evidence type="ECO:0000313" key="3">
    <source>
        <dbReference type="Proteomes" id="UP000275078"/>
    </source>
</evidence>
<keyword evidence="1" id="KW-0732">Signal</keyword>
<gene>
    <name evidence="2" type="ORF">BJ508DRAFT_321936</name>
</gene>
<evidence type="ECO:0000256" key="1">
    <source>
        <dbReference type="SAM" id="SignalP"/>
    </source>
</evidence>
<accession>A0A3N4IJE9</accession>
<keyword evidence="3" id="KW-1185">Reference proteome</keyword>
<dbReference type="Proteomes" id="UP000275078">
    <property type="component" value="Unassembled WGS sequence"/>
</dbReference>
<sequence>MQYAAVHLTMALFSLELATAVQGAPVSAVDDTTFGVSEGPEFKLSFEGITLEGASQNRKYIYFITKPDWDSREVPGKESLVETDSQGNSAGLSEAACGVTADGLPIYVCGEDVGKDGSGIVGVARSVVE</sequence>
<organism evidence="2 3">
    <name type="scientific">Ascobolus immersus RN42</name>
    <dbReference type="NCBI Taxonomy" id="1160509"/>
    <lineage>
        <taxon>Eukaryota</taxon>
        <taxon>Fungi</taxon>
        <taxon>Dikarya</taxon>
        <taxon>Ascomycota</taxon>
        <taxon>Pezizomycotina</taxon>
        <taxon>Pezizomycetes</taxon>
        <taxon>Pezizales</taxon>
        <taxon>Ascobolaceae</taxon>
        <taxon>Ascobolus</taxon>
    </lineage>
</organism>
<dbReference type="AlphaFoldDB" id="A0A3N4IJE9"/>